<dbReference type="OrthoDB" id="10422364at2759"/>
<dbReference type="RefSeq" id="XP_008045696.1">
    <property type="nucleotide sequence ID" value="XM_008047505.1"/>
</dbReference>
<evidence type="ECO:0000313" key="1">
    <source>
        <dbReference type="EMBL" id="EIW51426.1"/>
    </source>
</evidence>
<gene>
    <name evidence="1" type="ORF">TRAVEDRAFT_25089</name>
</gene>
<keyword evidence="2" id="KW-1185">Reference proteome</keyword>
<dbReference type="KEGG" id="tvs:TRAVEDRAFT_25089"/>
<accession>R7S6D4</accession>
<dbReference type="AlphaFoldDB" id="R7S6D4"/>
<dbReference type="Proteomes" id="UP000054317">
    <property type="component" value="Unassembled WGS sequence"/>
</dbReference>
<dbReference type="SUPFAM" id="SSF144232">
    <property type="entry name" value="HIT/MYND zinc finger-like"/>
    <property type="match status" value="1"/>
</dbReference>
<name>R7S6D4_TRAVS</name>
<sequence>MSLVAVLDPPMPSCAVCELPSMLRCAYCNSGPAYCSSSHFREHWVTHAVVCDGSAIHPDSLAAVARATDAPTPGATTPVVADTVSSGVTDAESYEVMDTATHRSTNTTLREVADPPQYQVTDPAQHQFAYAAHGQYTDSAPYTLSVSMGQVVGCYLGAYATVPTFVYVRCCNAAFDGVTPRTYPDLSAYFQYGYGSLVMHFDAQQAPLPQPLHFIYCARSYVERRFLNQSVRMLVSSRGHDAPRSWKNWPGSLIVFKYKDDSCTVYEDLTQMDLVYVRSFFEMFGSVP</sequence>
<organism evidence="1 2">
    <name type="scientific">Trametes versicolor (strain FP-101664)</name>
    <name type="common">White-rot fungus</name>
    <name type="synonym">Coriolus versicolor</name>
    <dbReference type="NCBI Taxonomy" id="717944"/>
    <lineage>
        <taxon>Eukaryota</taxon>
        <taxon>Fungi</taxon>
        <taxon>Dikarya</taxon>
        <taxon>Basidiomycota</taxon>
        <taxon>Agaricomycotina</taxon>
        <taxon>Agaricomycetes</taxon>
        <taxon>Polyporales</taxon>
        <taxon>Polyporaceae</taxon>
        <taxon>Trametes</taxon>
    </lineage>
</organism>
<dbReference type="EMBL" id="JH711805">
    <property type="protein sequence ID" value="EIW51426.1"/>
    <property type="molecule type" value="Genomic_DNA"/>
</dbReference>
<evidence type="ECO:0000313" key="2">
    <source>
        <dbReference type="Proteomes" id="UP000054317"/>
    </source>
</evidence>
<reference evidence="2" key="1">
    <citation type="journal article" date="2012" name="Science">
        <title>The Paleozoic origin of enzymatic lignin decomposition reconstructed from 31 fungal genomes.</title>
        <authorList>
            <person name="Floudas D."/>
            <person name="Binder M."/>
            <person name="Riley R."/>
            <person name="Barry K."/>
            <person name="Blanchette R.A."/>
            <person name="Henrissat B."/>
            <person name="Martinez A.T."/>
            <person name="Otillar R."/>
            <person name="Spatafora J.W."/>
            <person name="Yadav J.S."/>
            <person name="Aerts A."/>
            <person name="Benoit I."/>
            <person name="Boyd A."/>
            <person name="Carlson A."/>
            <person name="Copeland A."/>
            <person name="Coutinho P.M."/>
            <person name="de Vries R.P."/>
            <person name="Ferreira P."/>
            <person name="Findley K."/>
            <person name="Foster B."/>
            <person name="Gaskell J."/>
            <person name="Glotzer D."/>
            <person name="Gorecki P."/>
            <person name="Heitman J."/>
            <person name="Hesse C."/>
            <person name="Hori C."/>
            <person name="Igarashi K."/>
            <person name="Jurgens J.A."/>
            <person name="Kallen N."/>
            <person name="Kersten P."/>
            <person name="Kohler A."/>
            <person name="Kuees U."/>
            <person name="Kumar T.K.A."/>
            <person name="Kuo A."/>
            <person name="LaButti K."/>
            <person name="Larrondo L.F."/>
            <person name="Lindquist E."/>
            <person name="Ling A."/>
            <person name="Lombard V."/>
            <person name="Lucas S."/>
            <person name="Lundell T."/>
            <person name="Martin R."/>
            <person name="McLaughlin D.J."/>
            <person name="Morgenstern I."/>
            <person name="Morin E."/>
            <person name="Murat C."/>
            <person name="Nagy L.G."/>
            <person name="Nolan M."/>
            <person name="Ohm R.A."/>
            <person name="Patyshakuliyeva A."/>
            <person name="Rokas A."/>
            <person name="Ruiz-Duenas F.J."/>
            <person name="Sabat G."/>
            <person name="Salamov A."/>
            <person name="Samejima M."/>
            <person name="Schmutz J."/>
            <person name="Slot J.C."/>
            <person name="St John F."/>
            <person name="Stenlid J."/>
            <person name="Sun H."/>
            <person name="Sun S."/>
            <person name="Syed K."/>
            <person name="Tsang A."/>
            <person name="Wiebenga A."/>
            <person name="Young D."/>
            <person name="Pisabarro A."/>
            <person name="Eastwood D.C."/>
            <person name="Martin F."/>
            <person name="Cullen D."/>
            <person name="Grigoriev I.V."/>
            <person name="Hibbett D.S."/>
        </authorList>
    </citation>
    <scope>NUCLEOTIDE SEQUENCE [LARGE SCALE GENOMIC DNA]</scope>
    <source>
        <strain evidence="2">FP-101664</strain>
    </source>
</reference>
<protein>
    <submittedName>
        <fullName evidence="1">Uncharacterized protein</fullName>
    </submittedName>
</protein>
<dbReference type="GeneID" id="19412457"/>
<dbReference type="Gene3D" id="6.10.140.2220">
    <property type="match status" value="1"/>
</dbReference>
<proteinExistence type="predicted"/>